<dbReference type="EMBL" id="MLJW01000033">
    <property type="protein sequence ID" value="OIR08169.1"/>
    <property type="molecule type" value="Genomic_DNA"/>
</dbReference>
<evidence type="ECO:0008006" key="2">
    <source>
        <dbReference type="Google" id="ProtNLM"/>
    </source>
</evidence>
<dbReference type="AlphaFoldDB" id="A0A1J5SI66"/>
<evidence type="ECO:0000313" key="1">
    <source>
        <dbReference type="EMBL" id="OIR08169.1"/>
    </source>
</evidence>
<gene>
    <name evidence="1" type="ORF">GALL_96700</name>
</gene>
<proteinExistence type="predicted"/>
<accession>A0A1J5SI66</accession>
<sequence>MDKSALLTAIVDELERELRLMTDAANTARDEATDEESRAEDRFDMRSQSAAYLAAGQAKIAGETADALKVYRSLTLKALGTGDPISTGALVRLEGGGRTGYYFLGPLRGGLEVSVGNTTVVVLTPNSPLGHQLLGKRMGDRVMLPGKAKPVEHVISSVE</sequence>
<name>A0A1J5SI66_9ZZZZ</name>
<protein>
    <recommendedName>
        <fullName evidence="2">Transcription elongation factor GreA</fullName>
    </recommendedName>
</protein>
<dbReference type="SUPFAM" id="SSF54534">
    <property type="entry name" value="FKBP-like"/>
    <property type="match status" value="1"/>
</dbReference>
<reference evidence="1" key="1">
    <citation type="submission" date="2016-10" db="EMBL/GenBank/DDBJ databases">
        <title>Sequence of Gallionella enrichment culture.</title>
        <authorList>
            <person name="Poehlein A."/>
            <person name="Muehling M."/>
            <person name="Daniel R."/>
        </authorList>
    </citation>
    <scope>NUCLEOTIDE SEQUENCE</scope>
</reference>
<comment type="caution">
    <text evidence="1">The sequence shown here is derived from an EMBL/GenBank/DDBJ whole genome shotgun (WGS) entry which is preliminary data.</text>
</comment>
<organism evidence="1">
    <name type="scientific">mine drainage metagenome</name>
    <dbReference type="NCBI Taxonomy" id="410659"/>
    <lineage>
        <taxon>unclassified sequences</taxon>
        <taxon>metagenomes</taxon>
        <taxon>ecological metagenomes</taxon>
    </lineage>
</organism>